<proteinExistence type="predicted"/>
<dbReference type="Proteomes" id="UP000799428">
    <property type="component" value="Unassembled WGS sequence"/>
</dbReference>
<sequence>MRSLHRILGQLPPAPPRTLHYHLHPTPTMWRGEQSVPFSPFMISRGQFSENGLRSFVRIPSRQLPHPRGTIKSSLCAPTVQQHEHLTPFNPFMASRRRCLECSMTTLDRRPFRPADRSRKTIRTALVIQQWAKSLPLPRFTTLYLPYFLSLRAGDILEGRAWIADQLLLSMPARDHYDHNHDHNYLLL</sequence>
<protein>
    <submittedName>
        <fullName evidence="1">Uncharacterized protein</fullName>
    </submittedName>
</protein>
<reference evidence="1" key="1">
    <citation type="journal article" date="2020" name="Stud. Mycol.">
        <title>101 Dothideomycetes genomes: a test case for predicting lifestyles and emergence of pathogens.</title>
        <authorList>
            <person name="Haridas S."/>
            <person name="Albert R."/>
            <person name="Binder M."/>
            <person name="Bloem J."/>
            <person name="Labutti K."/>
            <person name="Salamov A."/>
            <person name="Andreopoulos B."/>
            <person name="Baker S."/>
            <person name="Barry K."/>
            <person name="Bills G."/>
            <person name="Bluhm B."/>
            <person name="Cannon C."/>
            <person name="Castanera R."/>
            <person name="Culley D."/>
            <person name="Daum C."/>
            <person name="Ezra D."/>
            <person name="Gonzalez J."/>
            <person name="Henrissat B."/>
            <person name="Kuo A."/>
            <person name="Liang C."/>
            <person name="Lipzen A."/>
            <person name="Lutzoni F."/>
            <person name="Magnuson J."/>
            <person name="Mondo S."/>
            <person name="Nolan M."/>
            <person name="Ohm R."/>
            <person name="Pangilinan J."/>
            <person name="Park H.-J."/>
            <person name="Ramirez L."/>
            <person name="Alfaro M."/>
            <person name="Sun H."/>
            <person name="Tritt A."/>
            <person name="Yoshinaga Y."/>
            <person name="Zwiers L.-H."/>
            <person name="Turgeon B."/>
            <person name="Goodwin S."/>
            <person name="Spatafora J."/>
            <person name="Crous P."/>
            <person name="Grigoriev I."/>
        </authorList>
    </citation>
    <scope>NUCLEOTIDE SEQUENCE</scope>
    <source>
        <strain evidence="1">CBS 279.74</strain>
    </source>
</reference>
<evidence type="ECO:0000313" key="2">
    <source>
        <dbReference type="Proteomes" id="UP000799428"/>
    </source>
</evidence>
<dbReference type="EMBL" id="MU005781">
    <property type="protein sequence ID" value="KAF2704873.1"/>
    <property type="molecule type" value="Genomic_DNA"/>
</dbReference>
<evidence type="ECO:0000313" key="1">
    <source>
        <dbReference type="EMBL" id="KAF2704873.1"/>
    </source>
</evidence>
<organism evidence="1 2">
    <name type="scientific">Pleomassaria siparia CBS 279.74</name>
    <dbReference type="NCBI Taxonomy" id="1314801"/>
    <lineage>
        <taxon>Eukaryota</taxon>
        <taxon>Fungi</taxon>
        <taxon>Dikarya</taxon>
        <taxon>Ascomycota</taxon>
        <taxon>Pezizomycotina</taxon>
        <taxon>Dothideomycetes</taxon>
        <taxon>Pleosporomycetidae</taxon>
        <taxon>Pleosporales</taxon>
        <taxon>Pleomassariaceae</taxon>
        <taxon>Pleomassaria</taxon>
    </lineage>
</organism>
<dbReference type="AlphaFoldDB" id="A0A6G1JX10"/>
<gene>
    <name evidence="1" type="ORF">K504DRAFT_113928</name>
</gene>
<keyword evidence="2" id="KW-1185">Reference proteome</keyword>
<name>A0A6G1JX10_9PLEO</name>
<accession>A0A6G1JX10</accession>